<accession>J0CT95</accession>
<evidence type="ECO:0000313" key="3">
    <source>
        <dbReference type="Proteomes" id="UP000006514"/>
    </source>
</evidence>
<organism evidence="2 3">
    <name type="scientific">Auricularia subglabra (strain TFB-10046 / SS5)</name>
    <name type="common">White-rot fungus</name>
    <name type="synonym">Auricularia delicata (strain TFB10046)</name>
    <dbReference type="NCBI Taxonomy" id="717982"/>
    <lineage>
        <taxon>Eukaryota</taxon>
        <taxon>Fungi</taxon>
        <taxon>Dikarya</taxon>
        <taxon>Basidiomycota</taxon>
        <taxon>Agaricomycotina</taxon>
        <taxon>Agaricomycetes</taxon>
        <taxon>Auriculariales</taxon>
        <taxon>Auriculariaceae</taxon>
        <taxon>Auricularia</taxon>
    </lineage>
</organism>
<dbReference type="OrthoDB" id="3017916at2759"/>
<dbReference type="AlphaFoldDB" id="J0CT95"/>
<dbReference type="InParanoid" id="J0CT95"/>
<proteinExistence type="predicted"/>
<feature type="region of interest" description="Disordered" evidence="1">
    <location>
        <begin position="77"/>
        <end position="96"/>
    </location>
</feature>
<dbReference type="EMBL" id="JH688193">
    <property type="protein sequence ID" value="EJD33511.1"/>
    <property type="molecule type" value="Genomic_DNA"/>
</dbReference>
<evidence type="ECO:0000256" key="1">
    <source>
        <dbReference type="SAM" id="MobiDB-lite"/>
    </source>
</evidence>
<reference evidence="3" key="1">
    <citation type="journal article" date="2012" name="Science">
        <title>The Paleozoic origin of enzymatic lignin decomposition reconstructed from 31 fungal genomes.</title>
        <authorList>
            <person name="Floudas D."/>
            <person name="Binder M."/>
            <person name="Riley R."/>
            <person name="Barry K."/>
            <person name="Blanchette R.A."/>
            <person name="Henrissat B."/>
            <person name="Martinez A.T."/>
            <person name="Otillar R."/>
            <person name="Spatafora J.W."/>
            <person name="Yadav J.S."/>
            <person name="Aerts A."/>
            <person name="Benoit I."/>
            <person name="Boyd A."/>
            <person name="Carlson A."/>
            <person name="Copeland A."/>
            <person name="Coutinho P.M."/>
            <person name="de Vries R.P."/>
            <person name="Ferreira P."/>
            <person name="Findley K."/>
            <person name="Foster B."/>
            <person name="Gaskell J."/>
            <person name="Glotzer D."/>
            <person name="Gorecki P."/>
            <person name="Heitman J."/>
            <person name="Hesse C."/>
            <person name="Hori C."/>
            <person name="Igarashi K."/>
            <person name="Jurgens J.A."/>
            <person name="Kallen N."/>
            <person name="Kersten P."/>
            <person name="Kohler A."/>
            <person name="Kuees U."/>
            <person name="Kumar T.K.A."/>
            <person name="Kuo A."/>
            <person name="LaButti K."/>
            <person name="Larrondo L.F."/>
            <person name="Lindquist E."/>
            <person name="Ling A."/>
            <person name="Lombard V."/>
            <person name="Lucas S."/>
            <person name="Lundell T."/>
            <person name="Martin R."/>
            <person name="McLaughlin D.J."/>
            <person name="Morgenstern I."/>
            <person name="Morin E."/>
            <person name="Murat C."/>
            <person name="Nagy L.G."/>
            <person name="Nolan M."/>
            <person name="Ohm R.A."/>
            <person name="Patyshakuliyeva A."/>
            <person name="Rokas A."/>
            <person name="Ruiz-Duenas F.J."/>
            <person name="Sabat G."/>
            <person name="Salamov A."/>
            <person name="Samejima M."/>
            <person name="Schmutz J."/>
            <person name="Slot J.C."/>
            <person name="St John F."/>
            <person name="Stenlid J."/>
            <person name="Sun H."/>
            <person name="Sun S."/>
            <person name="Syed K."/>
            <person name="Tsang A."/>
            <person name="Wiebenga A."/>
            <person name="Young D."/>
            <person name="Pisabarro A."/>
            <person name="Eastwood D.C."/>
            <person name="Martin F."/>
            <person name="Cullen D."/>
            <person name="Grigoriev I.V."/>
            <person name="Hibbett D.S."/>
        </authorList>
    </citation>
    <scope>NUCLEOTIDE SEQUENCE [LARGE SCALE GENOMIC DNA]</scope>
    <source>
        <strain evidence="3">TFB10046</strain>
    </source>
</reference>
<gene>
    <name evidence="2" type="ORF">AURDEDRAFT_177400</name>
</gene>
<dbReference type="KEGG" id="adl:AURDEDRAFT_177400"/>
<name>J0CT95_AURST</name>
<protein>
    <submittedName>
        <fullName evidence="2">Uncharacterized protein</fullName>
    </submittedName>
</protein>
<evidence type="ECO:0000313" key="2">
    <source>
        <dbReference type="EMBL" id="EJD33511.1"/>
    </source>
</evidence>
<sequence>MVFVRPTKVTRLVECLRVERPVALALVGCVFYGPSVASAMDRLFTEVEVVDFSNDLVPCYYDDLQWGDDNAAGSKSPLFFPDALDDEPGNESSPPKDIQELLERRDLPEDDSLHKFHEELLEDFADDGDDEVDEDGAPIAYKEEIWACVYELDKKFEEFAVKFNQPLSTIHRVARLVMKDSRAPNPFNLFVTWWYLENTEKGRMPDTICKLSQHAHRRLGSPEEPREKFCEAYHAKVDPMIVEVKVEYQKELKAWSEAYDKENSKGI</sequence>
<keyword evidence="3" id="KW-1185">Reference proteome</keyword>
<dbReference type="Proteomes" id="UP000006514">
    <property type="component" value="Unassembled WGS sequence"/>
</dbReference>